<dbReference type="SUPFAM" id="SSF55729">
    <property type="entry name" value="Acyl-CoA N-acyltransferases (Nat)"/>
    <property type="match status" value="1"/>
</dbReference>
<comment type="caution">
    <text evidence="2">The sequence shown here is derived from an EMBL/GenBank/DDBJ whole genome shotgun (WGS) entry which is preliminary data.</text>
</comment>
<dbReference type="AlphaFoldDB" id="A0A6N7PYE7"/>
<dbReference type="Gene3D" id="3.40.630.30">
    <property type="match status" value="1"/>
</dbReference>
<dbReference type="InterPro" id="IPR000182">
    <property type="entry name" value="GNAT_dom"/>
</dbReference>
<sequence length="219" mass="24689">MRDHWFHTRARLLSSASPQRVGLWRLRERRSFEKFIGVSCPKLITERLELVPMSVEVVEAVLDGRRSDTEALLGAKMPNAWPGRALVERAFLARLDAVRADPEHRLWGDRVALSREAARRVIGSVVFHGGPDETGLVEVAYGIEEESQQQGFGFEAVSASVAWALAEPRVRAVRASTFTWHLASRRILEKLGFRVVATEDDLLGEMLKYEVAPSAFRLR</sequence>
<dbReference type="InterPro" id="IPR051531">
    <property type="entry name" value="N-acetyltransferase"/>
</dbReference>
<dbReference type="Pfam" id="PF13302">
    <property type="entry name" value="Acetyltransf_3"/>
    <property type="match status" value="1"/>
</dbReference>
<evidence type="ECO:0000313" key="2">
    <source>
        <dbReference type="EMBL" id="MRG95896.1"/>
    </source>
</evidence>
<evidence type="ECO:0000259" key="1">
    <source>
        <dbReference type="PROSITE" id="PS51186"/>
    </source>
</evidence>
<organism evidence="2 3">
    <name type="scientific">Polyangium spumosum</name>
    <dbReference type="NCBI Taxonomy" id="889282"/>
    <lineage>
        <taxon>Bacteria</taxon>
        <taxon>Pseudomonadati</taxon>
        <taxon>Myxococcota</taxon>
        <taxon>Polyangia</taxon>
        <taxon>Polyangiales</taxon>
        <taxon>Polyangiaceae</taxon>
        <taxon>Polyangium</taxon>
    </lineage>
</organism>
<keyword evidence="3" id="KW-1185">Reference proteome</keyword>
<protein>
    <submittedName>
        <fullName evidence="2">GNAT family N-acetyltransferase</fullName>
    </submittedName>
</protein>
<dbReference type="GO" id="GO:0016747">
    <property type="term" value="F:acyltransferase activity, transferring groups other than amino-acyl groups"/>
    <property type="evidence" value="ECO:0007669"/>
    <property type="project" value="InterPro"/>
</dbReference>
<dbReference type="InterPro" id="IPR016181">
    <property type="entry name" value="Acyl_CoA_acyltransferase"/>
</dbReference>
<reference evidence="2 3" key="1">
    <citation type="submission" date="2019-10" db="EMBL/GenBank/DDBJ databases">
        <title>A soil myxobacterium in the family Polyangiaceae.</title>
        <authorList>
            <person name="Li Y."/>
            <person name="Wang J."/>
        </authorList>
    </citation>
    <scope>NUCLEOTIDE SEQUENCE [LARGE SCALE GENOMIC DNA]</scope>
    <source>
        <strain evidence="2 3">DSM 14734</strain>
    </source>
</reference>
<dbReference type="Proteomes" id="UP000440224">
    <property type="component" value="Unassembled WGS sequence"/>
</dbReference>
<evidence type="ECO:0000313" key="3">
    <source>
        <dbReference type="Proteomes" id="UP000440224"/>
    </source>
</evidence>
<keyword evidence="2" id="KW-0808">Transferase</keyword>
<dbReference type="PROSITE" id="PS51186">
    <property type="entry name" value="GNAT"/>
    <property type="match status" value="1"/>
</dbReference>
<dbReference type="OrthoDB" id="452315at2"/>
<feature type="domain" description="N-acetyltransferase" evidence="1">
    <location>
        <begin position="48"/>
        <end position="211"/>
    </location>
</feature>
<dbReference type="PANTHER" id="PTHR43792:SF13">
    <property type="entry name" value="ACETYLTRANSFERASE"/>
    <property type="match status" value="1"/>
</dbReference>
<dbReference type="PANTHER" id="PTHR43792">
    <property type="entry name" value="GNAT FAMILY, PUTATIVE (AFU_ORTHOLOGUE AFUA_3G00765)-RELATED-RELATED"/>
    <property type="match status" value="1"/>
</dbReference>
<accession>A0A6N7PYE7</accession>
<dbReference type="EMBL" id="WJIE01000009">
    <property type="protein sequence ID" value="MRG95896.1"/>
    <property type="molecule type" value="Genomic_DNA"/>
</dbReference>
<proteinExistence type="predicted"/>
<name>A0A6N7PYE7_9BACT</name>
<gene>
    <name evidence="2" type="ORF">GF068_28835</name>
</gene>